<feature type="signal peptide" evidence="8">
    <location>
        <begin position="1"/>
        <end position="23"/>
    </location>
</feature>
<keyword evidence="5 7" id="KW-1133">Transmembrane helix</keyword>
<dbReference type="Pfam" id="PF13855">
    <property type="entry name" value="LRR_8"/>
    <property type="match status" value="1"/>
</dbReference>
<evidence type="ECO:0000259" key="9">
    <source>
        <dbReference type="PROSITE" id="PS50011"/>
    </source>
</evidence>
<dbReference type="InterPro" id="IPR032675">
    <property type="entry name" value="LRR_dom_sf"/>
</dbReference>
<dbReference type="InterPro" id="IPR001245">
    <property type="entry name" value="Ser-Thr/Tyr_kinase_cat_dom"/>
</dbReference>
<evidence type="ECO:0000256" key="3">
    <source>
        <dbReference type="ARBA" id="ARBA00022692"/>
    </source>
</evidence>
<dbReference type="InterPro" id="IPR011009">
    <property type="entry name" value="Kinase-like_dom_sf"/>
</dbReference>
<dbReference type="PROSITE" id="PS50011">
    <property type="entry name" value="PROTEIN_KINASE_DOM"/>
    <property type="match status" value="1"/>
</dbReference>
<dbReference type="Pfam" id="PF07714">
    <property type="entry name" value="PK_Tyr_Ser-Thr"/>
    <property type="match status" value="1"/>
</dbReference>
<keyword evidence="11" id="KW-1185">Reference proteome</keyword>
<proteinExistence type="predicted"/>
<keyword evidence="8" id="KW-0732">Signal</keyword>
<dbReference type="InterPro" id="IPR046959">
    <property type="entry name" value="PRK1-6/SRF4-like"/>
</dbReference>
<dbReference type="Gene3D" id="3.30.200.20">
    <property type="entry name" value="Phosphorylase Kinase, domain 1"/>
    <property type="match status" value="1"/>
</dbReference>
<dbReference type="AlphaFoldDB" id="A0A484NP19"/>
<protein>
    <recommendedName>
        <fullName evidence="9">Protein kinase domain-containing protein</fullName>
    </recommendedName>
</protein>
<dbReference type="InterPro" id="IPR013210">
    <property type="entry name" value="LRR_N_plant-typ"/>
</dbReference>
<evidence type="ECO:0000256" key="8">
    <source>
        <dbReference type="SAM" id="SignalP"/>
    </source>
</evidence>
<dbReference type="Proteomes" id="UP000595140">
    <property type="component" value="Unassembled WGS sequence"/>
</dbReference>
<dbReference type="EMBL" id="OOIL02006792">
    <property type="protein sequence ID" value="VFR01947.1"/>
    <property type="molecule type" value="Genomic_DNA"/>
</dbReference>
<dbReference type="Pfam" id="PF08263">
    <property type="entry name" value="LRRNT_2"/>
    <property type="match status" value="1"/>
</dbReference>
<evidence type="ECO:0000313" key="10">
    <source>
        <dbReference type="EMBL" id="VFR01947.1"/>
    </source>
</evidence>
<dbReference type="PANTHER" id="PTHR48007">
    <property type="entry name" value="LEUCINE-RICH REPEAT RECEPTOR-LIKE PROTEIN KINASE PXC1"/>
    <property type="match status" value="1"/>
</dbReference>
<evidence type="ECO:0000256" key="6">
    <source>
        <dbReference type="ARBA" id="ARBA00023136"/>
    </source>
</evidence>
<evidence type="ECO:0000256" key="1">
    <source>
        <dbReference type="ARBA" id="ARBA00004370"/>
    </source>
</evidence>
<keyword evidence="4" id="KW-0677">Repeat</keyword>
<dbReference type="Pfam" id="PF00560">
    <property type="entry name" value="LRR_1"/>
    <property type="match status" value="2"/>
</dbReference>
<keyword evidence="6 7" id="KW-0472">Membrane</keyword>
<dbReference type="Gene3D" id="3.80.10.10">
    <property type="entry name" value="Ribonuclease Inhibitor"/>
    <property type="match status" value="2"/>
</dbReference>
<dbReference type="FunFam" id="3.30.200.20:FF:000371">
    <property type="entry name" value="Protein NSP-INTERACTING KINASE 2"/>
    <property type="match status" value="1"/>
</dbReference>
<dbReference type="InterPro" id="IPR001611">
    <property type="entry name" value="Leu-rich_rpt"/>
</dbReference>
<name>A0A484NP19_9ASTE</name>
<feature type="transmembrane region" description="Helical" evidence="7">
    <location>
        <begin position="304"/>
        <end position="328"/>
    </location>
</feature>
<dbReference type="SUPFAM" id="SSF52058">
    <property type="entry name" value="L domain-like"/>
    <property type="match status" value="1"/>
</dbReference>
<dbReference type="Gene3D" id="1.10.510.10">
    <property type="entry name" value="Transferase(Phosphotransferase) domain 1"/>
    <property type="match status" value="1"/>
</dbReference>
<keyword evidence="2" id="KW-0433">Leucine-rich repeat</keyword>
<evidence type="ECO:0000256" key="5">
    <source>
        <dbReference type="ARBA" id="ARBA00022989"/>
    </source>
</evidence>
<dbReference type="GO" id="GO:0004672">
    <property type="term" value="F:protein kinase activity"/>
    <property type="evidence" value="ECO:0007669"/>
    <property type="project" value="InterPro"/>
</dbReference>
<feature type="chain" id="PRO_5019753331" description="Protein kinase domain-containing protein" evidence="8">
    <location>
        <begin position="24"/>
        <end position="679"/>
    </location>
</feature>
<evidence type="ECO:0000256" key="2">
    <source>
        <dbReference type="ARBA" id="ARBA00022614"/>
    </source>
</evidence>
<evidence type="ECO:0000256" key="4">
    <source>
        <dbReference type="ARBA" id="ARBA00022737"/>
    </source>
</evidence>
<reference evidence="10 11" key="1">
    <citation type="submission" date="2018-04" db="EMBL/GenBank/DDBJ databases">
        <authorList>
            <person name="Vogel A."/>
        </authorList>
    </citation>
    <scope>NUCLEOTIDE SEQUENCE [LARGE SCALE GENOMIC DNA]</scope>
</reference>
<dbReference type="PANTHER" id="PTHR48007:SF65">
    <property type="entry name" value="OS01G0577600 PROTEIN"/>
    <property type="match status" value="1"/>
</dbReference>
<dbReference type="GO" id="GO:0016020">
    <property type="term" value="C:membrane"/>
    <property type="evidence" value="ECO:0007669"/>
    <property type="project" value="UniProtKB-SubCell"/>
</dbReference>
<organism evidence="10 11">
    <name type="scientific">Cuscuta campestris</name>
    <dbReference type="NCBI Taxonomy" id="132261"/>
    <lineage>
        <taxon>Eukaryota</taxon>
        <taxon>Viridiplantae</taxon>
        <taxon>Streptophyta</taxon>
        <taxon>Embryophyta</taxon>
        <taxon>Tracheophyta</taxon>
        <taxon>Spermatophyta</taxon>
        <taxon>Magnoliopsida</taxon>
        <taxon>eudicotyledons</taxon>
        <taxon>Gunneridae</taxon>
        <taxon>Pentapetalae</taxon>
        <taxon>asterids</taxon>
        <taxon>lamiids</taxon>
        <taxon>Solanales</taxon>
        <taxon>Convolvulaceae</taxon>
        <taxon>Cuscuteae</taxon>
        <taxon>Cuscuta</taxon>
        <taxon>Cuscuta subgen. Grammica</taxon>
        <taxon>Cuscuta sect. Cleistogrammica</taxon>
    </lineage>
</organism>
<feature type="domain" description="Protein kinase" evidence="9">
    <location>
        <begin position="394"/>
        <end position="667"/>
    </location>
</feature>
<dbReference type="FunFam" id="3.80.10.10:FF:000379">
    <property type="entry name" value="Protein NSP-INTERACTING KINASE 2"/>
    <property type="match status" value="1"/>
</dbReference>
<accession>A0A484NP19</accession>
<dbReference type="SUPFAM" id="SSF56112">
    <property type="entry name" value="Protein kinase-like (PK-like)"/>
    <property type="match status" value="1"/>
</dbReference>
<evidence type="ECO:0000313" key="11">
    <source>
        <dbReference type="Proteomes" id="UP000595140"/>
    </source>
</evidence>
<dbReference type="OrthoDB" id="676979at2759"/>
<comment type="subcellular location">
    <subcellularLocation>
        <location evidence="1">Membrane</location>
    </subcellularLocation>
</comment>
<evidence type="ECO:0000256" key="7">
    <source>
        <dbReference type="SAM" id="Phobius"/>
    </source>
</evidence>
<gene>
    <name evidence="10" type="ORF">CCAM_LOCUS43722</name>
</gene>
<sequence>MISHLVCMTILFLGLSCLQHVCANAELSALMEMKASLDPENKILSSWTRDGDPCSGSFLGVGCNEHRKVGNISLPSRGLAGELSPAVAELRCLSGLYLQFNKLSGEIPREIGNLTELTDLYLDFNNFSGIIPSEIGRMASLQVLQLNNNQLTGSIPQEIGFLKKLSYIALEHNMLTGQIPASFGTMALLKEVYFGFNQLSGPIPPSLANSPSLEVLDVQNNNFSGPISPGLQRLNGGGFKGGNNPNLCGVGVLSLRNCTPLDYEGKVNPGEGSVPLAVNIPKAANVLSHCKHHQPHCSSPSKSLILIIGVVSATVSLLGLGICIAFVYRWRRQKVGTSVDESEDKRLNADQPKELPRNLTPLISLEYSQEWDPMTTDATAKFNVEEVESAAQHFSDANLLGRSNFSAVYRGILKDGGVVAIKSINLTACKSEEAEFMKGLNMITSLKHDNLIKLRGFCCSKGRGECFLIYDYASRGTLSRYLDVGEGSGFVLNWPTRVSIIKGIARGIEYLHSCDDNKPAIVHRNISVEKILLNEKFSAVILDSGLLKLFAEDVVYSALKVSAALGYMAPEYITSGSFTEKSDVYAFGVVMLQVLSGKCMLTSSLRASAESCDFVGFIDPNLKGKFNENEAAKLTKVAVACTNEVPENRPTMAAVNGELAGEGQNFVGRVGHDGFHEAV</sequence>
<dbReference type="GO" id="GO:0005524">
    <property type="term" value="F:ATP binding"/>
    <property type="evidence" value="ECO:0007669"/>
    <property type="project" value="InterPro"/>
</dbReference>
<keyword evidence="3 7" id="KW-0812">Transmembrane</keyword>
<dbReference type="InterPro" id="IPR000719">
    <property type="entry name" value="Prot_kinase_dom"/>
</dbReference>